<gene>
    <name evidence="1" type="ORF">FRZ06_01535</name>
</gene>
<organism evidence="1 2">
    <name type="scientific">Anoxybacterium hadale</name>
    <dbReference type="NCBI Taxonomy" id="3408580"/>
    <lineage>
        <taxon>Bacteria</taxon>
        <taxon>Bacillati</taxon>
        <taxon>Bacillota</taxon>
        <taxon>Clostridia</taxon>
        <taxon>Peptostreptococcales</taxon>
        <taxon>Anaerovoracaceae</taxon>
        <taxon>Anoxybacterium</taxon>
    </lineage>
</organism>
<name>A0ACD1A6X0_9FIRM</name>
<evidence type="ECO:0000313" key="1">
    <source>
        <dbReference type="EMBL" id="QOX62123.1"/>
    </source>
</evidence>
<proteinExistence type="predicted"/>
<accession>A0ACD1A6X0</accession>
<reference evidence="1" key="1">
    <citation type="submission" date="2019-08" db="EMBL/GenBank/DDBJ databases">
        <title>Genome sequence of Clostridiales bacterium MT110.</title>
        <authorList>
            <person name="Cao J."/>
        </authorList>
    </citation>
    <scope>NUCLEOTIDE SEQUENCE</scope>
    <source>
        <strain evidence="1">MT110</strain>
    </source>
</reference>
<protein>
    <submittedName>
        <fullName evidence="1">Uncharacterized protein</fullName>
    </submittedName>
</protein>
<keyword evidence="2" id="KW-1185">Reference proteome</keyword>
<evidence type="ECO:0000313" key="2">
    <source>
        <dbReference type="Proteomes" id="UP000594014"/>
    </source>
</evidence>
<dbReference type="EMBL" id="CP042469">
    <property type="protein sequence ID" value="QOX62123.1"/>
    <property type="molecule type" value="Genomic_DNA"/>
</dbReference>
<dbReference type="Proteomes" id="UP000594014">
    <property type="component" value="Chromosome"/>
</dbReference>
<sequence>MPDHKHNTRIALWRGNIYGFLTEAFIRLPNEEFIQRITSPQMQTFLEQLQKLDHAKVRKGIGMARDFLNELGSENNHRIMEELAVDRTRLIRSAGKGKLRAPYEGLYKKKEDTHTIILSVKKFYKRMGIMPISYANDSPDFFCTELDFMKQLCLMEAEAQNGLSDIKTIEREFLNQHLGSWIGDYCSAAGETAKTGFYKGLLLILEGFVELEQSYDN</sequence>